<reference evidence="1 2" key="1">
    <citation type="journal article" date="2019" name="Nat. Med.">
        <title>A library of human gut bacterial isolates paired with longitudinal multiomics data enables mechanistic microbiome research.</title>
        <authorList>
            <person name="Poyet M."/>
            <person name="Groussin M."/>
            <person name="Gibbons S.M."/>
            <person name="Avila-Pacheco J."/>
            <person name="Jiang X."/>
            <person name="Kearney S.M."/>
            <person name="Perrotta A.R."/>
            <person name="Berdy B."/>
            <person name="Zhao S."/>
            <person name="Lieberman T.D."/>
            <person name="Swanson P.K."/>
            <person name="Smith M."/>
            <person name="Roesemann S."/>
            <person name="Alexander J.E."/>
            <person name="Rich S.A."/>
            <person name="Livny J."/>
            <person name="Vlamakis H."/>
            <person name="Clish C."/>
            <person name="Bullock K."/>
            <person name="Deik A."/>
            <person name="Scott J."/>
            <person name="Pierce K.A."/>
            <person name="Xavier R.J."/>
            <person name="Alm E.J."/>
        </authorList>
    </citation>
    <scope>NUCLEOTIDE SEQUENCE [LARGE SCALE GENOMIC DNA]</scope>
    <source>
        <strain evidence="1 2">BIOML-A160</strain>
    </source>
</reference>
<proteinExistence type="predicted"/>
<organism evidence="1 2">
    <name type="scientific">Bacteroides thetaiotaomicron</name>
    <dbReference type="NCBI Taxonomy" id="818"/>
    <lineage>
        <taxon>Bacteria</taxon>
        <taxon>Pseudomonadati</taxon>
        <taxon>Bacteroidota</taxon>
        <taxon>Bacteroidia</taxon>
        <taxon>Bacteroidales</taxon>
        <taxon>Bacteroidaceae</taxon>
        <taxon>Bacteroides</taxon>
    </lineage>
</organism>
<dbReference type="Proteomes" id="UP000436825">
    <property type="component" value="Unassembled WGS sequence"/>
</dbReference>
<dbReference type="EMBL" id="WCRW01000012">
    <property type="protein sequence ID" value="KAB4454155.1"/>
    <property type="molecule type" value="Genomic_DNA"/>
</dbReference>
<protein>
    <submittedName>
        <fullName evidence="1">Uncharacterized protein</fullName>
    </submittedName>
</protein>
<evidence type="ECO:0000313" key="2">
    <source>
        <dbReference type="Proteomes" id="UP000436825"/>
    </source>
</evidence>
<sequence length="88" mass="10497">MIRFRNLINTNYIYIFDKTYIISHFLCLQSKTYRTEGIAIKKIVDHDVEHGIITCHSLNDMFRDYKVNLDEVAELYNLIKIVDRSARL</sequence>
<evidence type="ECO:0000313" key="1">
    <source>
        <dbReference type="EMBL" id="KAB4454155.1"/>
    </source>
</evidence>
<name>A0A7J5JRW0_BACT4</name>
<comment type="caution">
    <text evidence="1">The sequence shown here is derived from an EMBL/GenBank/DDBJ whole genome shotgun (WGS) entry which is preliminary data.</text>
</comment>
<dbReference type="AlphaFoldDB" id="A0A7J5JRW0"/>
<gene>
    <name evidence="1" type="ORF">GAN75_17570</name>
</gene>
<accession>A0A7J5JRW0</accession>